<dbReference type="InterPro" id="IPR043502">
    <property type="entry name" value="DNA/RNA_pol_sf"/>
</dbReference>
<feature type="domain" description="RdRp catalytic" evidence="5">
    <location>
        <begin position="203"/>
        <end position="318"/>
    </location>
</feature>
<dbReference type="GO" id="GO:0000166">
    <property type="term" value="F:nucleotide binding"/>
    <property type="evidence" value="ECO:0007669"/>
    <property type="project" value="UniProtKB-KW"/>
</dbReference>
<proteinExistence type="predicted"/>
<dbReference type="GO" id="GO:0039694">
    <property type="term" value="P:viral RNA genome replication"/>
    <property type="evidence" value="ECO:0007669"/>
    <property type="project" value="InterPro"/>
</dbReference>
<dbReference type="SUPFAM" id="SSF56672">
    <property type="entry name" value="DNA/RNA polymerases"/>
    <property type="match status" value="1"/>
</dbReference>
<dbReference type="InterPro" id="IPR043128">
    <property type="entry name" value="Rev_trsase/Diguanyl_cyclase"/>
</dbReference>
<keyword evidence="4" id="KW-0696">RNA-directed RNA polymerase</keyword>
<name>A0A1L3KFV1_9VIRU</name>
<evidence type="ECO:0000313" key="6">
    <source>
        <dbReference type="EMBL" id="APG76233.1"/>
    </source>
</evidence>
<dbReference type="GO" id="GO:0003968">
    <property type="term" value="F:RNA-directed RNA polymerase activity"/>
    <property type="evidence" value="ECO:0007669"/>
    <property type="project" value="UniProtKB-KW"/>
</dbReference>
<evidence type="ECO:0000256" key="3">
    <source>
        <dbReference type="ARBA" id="ARBA00022953"/>
    </source>
</evidence>
<keyword evidence="2 4" id="KW-0548">Nucleotidyltransferase</keyword>
<protein>
    <recommendedName>
        <fullName evidence="4">RNA-directed RNA polymerase</fullName>
        <ecNumber evidence="4">2.7.7.48</ecNumber>
    </recommendedName>
</protein>
<organism evidence="6">
    <name type="scientific">Changjiang tombus-like virus 13</name>
    <dbReference type="NCBI Taxonomy" id="1922806"/>
    <lineage>
        <taxon>Viruses</taxon>
        <taxon>Riboviria</taxon>
    </lineage>
</organism>
<dbReference type="InterPro" id="IPR007094">
    <property type="entry name" value="RNA-dir_pol_PSvirus"/>
</dbReference>
<dbReference type="EMBL" id="KX883087">
    <property type="protein sequence ID" value="APG76233.1"/>
    <property type="molecule type" value="Genomic_RNA"/>
</dbReference>
<reference evidence="6" key="1">
    <citation type="journal article" date="2016" name="Nature">
        <title>Redefining the invertebrate RNA virosphere.</title>
        <authorList>
            <person name="Shi M."/>
            <person name="Lin X.D."/>
            <person name="Tian J.H."/>
            <person name="Chen L.J."/>
            <person name="Chen X."/>
            <person name="Li C.X."/>
            <person name="Qin X.C."/>
            <person name="Li J."/>
            <person name="Cao J.P."/>
            <person name="Eden J.S."/>
            <person name="Buchmann J."/>
            <person name="Wang W."/>
            <person name="Xu J."/>
            <person name="Holmes E.C."/>
            <person name="Zhang Y.Z."/>
        </authorList>
    </citation>
    <scope>NUCLEOTIDE SEQUENCE</scope>
    <source>
        <strain evidence="6">CJLX26767</strain>
    </source>
</reference>
<dbReference type="EC" id="2.7.7.48" evidence="4"/>
<evidence type="ECO:0000256" key="4">
    <source>
        <dbReference type="RuleBase" id="RU363062"/>
    </source>
</evidence>
<sequence>MPAVSVTHAGYDTKIARSLVTLSALPSRGAMYTHDNDVGNVLQSVYERVLGSVRDGVWTPTLLPEKGAFTGALWAFRRRVVAQFGAYSLPLSHDQFVDVYRGQKKKRYAAAAASLQSKPVVRADSHPSVFLKAEKWYERKAGRLISARHPRYNLAVGTYLLPIEHRMYKAVDGVFGSPTIMKGYTHERRAAVIHSHYSSFVDCVAVGQDFSKFDQHISRDALKYEHAFYDLCYGDRNLTRLLARQLGTTCYATLLDGKVVYKLRGGRMSGDMNTALGNCILSAALIWAYAHERGIKVRVIVDGDDSVTFLERRDLARYRDGIAEWMREKGFILVSEEPVFDICQVEFCQAKYTRLAVPTMVRNPIKAITQDHEWIVDRSIAHEDVLSATGLGGLSLYGACPVLGAYYHMLSKASPNAERTLRRLATQSSWLRFAGETGTYVEATEEARFAFWETWGMEPGEQRAIEAYFHSLDLSYLRDCRRSFDHQNVRNTVYFPSLNQFT</sequence>
<dbReference type="InterPro" id="IPR002166">
    <property type="entry name" value="RNA_pol_HCV"/>
</dbReference>
<comment type="catalytic activity">
    <reaction evidence="4">
        <text>RNA(n) + a ribonucleoside 5'-triphosphate = RNA(n+1) + diphosphate</text>
        <dbReference type="Rhea" id="RHEA:21248"/>
        <dbReference type="Rhea" id="RHEA-COMP:14527"/>
        <dbReference type="Rhea" id="RHEA-COMP:17342"/>
        <dbReference type="ChEBI" id="CHEBI:33019"/>
        <dbReference type="ChEBI" id="CHEBI:61557"/>
        <dbReference type="ChEBI" id="CHEBI:140395"/>
        <dbReference type="EC" id="2.7.7.48"/>
    </reaction>
</comment>
<dbReference type="PROSITE" id="PS50507">
    <property type="entry name" value="RDRP_SSRNA_POS"/>
    <property type="match status" value="1"/>
</dbReference>
<dbReference type="Gene3D" id="3.30.70.270">
    <property type="match status" value="1"/>
</dbReference>
<dbReference type="Pfam" id="PF00998">
    <property type="entry name" value="RdRP_3"/>
    <property type="match status" value="1"/>
</dbReference>
<keyword evidence="4" id="KW-0547">Nucleotide-binding</keyword>
<dbReference type="GO" id="GO:0003723">
    <property type="term" value="F:RNA binding"/>
    <property type="evidence" value="ECO:0007669"/>
    <property type="project" value="InterPro"/>
</dbReference>
<keyword evidence="3 4" id="KW-0693">Viral RNA replication</keyword>
<evidence type="ECO:0000256" key="1">
    <source>
        <dbReference type="ARBA" id="ARBA00022679"/>
    </source>
</evidence>
<accession>A0A1L3KFV1</accession>
<evidence type="ECO:0000259" key="5">
    <source>
        <dbReference type="PROSITE" id="PS50507"/>
    </source>
</evidence>
<dbReference type="CDD" id="cd23206">
    <property type="entry name" value="Tombusviridae_RdRp"/>
    <property type="match status" value="1"/>
</dbReference>
<evidence type="ECO:0000256" key="2">
    <source>
        <dbReference type="ARBA" id="ARBA00022695"/>
    </source>
</evidence>
<keyword evidence="1 4" id="KW-0808">Transferase</keyword>